<dbReference type="Gene3D" id="3.60.10.10">
    <property type="entry name" value="Endonuclease/exonuclease/phosphatase"/>
    <property type="match status" value="1"/>
</dbReference>
<feature type="domain" description="Endonuclease/exonuclease/phosphatase" evidence="2">
    <location>
        <begin position="49"/>
        <end position="174"/>
    </location>
</feature>
<proteinExistence type="predicted"/>
<dbReference type="SUPFAM" id="SSF56219">
    <property type="entry name" value="DNase I-like"/>
    <property type="match status" value="1"/>
</dbReference>
<dbReference type="AlphaFoldDB" id="A0AAW1YAJ4"/>
<dbReference type="InterPro" id="IPR036691">
    <property type="entry name" value="Endo/exonu/phosph_ase_sf"/>
</dbReference>
<keyword evidence="1" id="KW-0812">Transmembrane</keyword>
<feature type="transmembrane region" description="Helical" evidence="1">
    <location>
        <begin position="668"/>
        <end position="687"/>
    </location>
</feature>
<dbReference type="PANTHER" id="PTHR33710">
    <property type="entry name" value="BNAC02G09200D PROTEIN"/>
    <property type="match status" value="1"/>
</dbReference>
<dbReference type="Pfam" id="PF03372">
    <property type="entry name" value="Exo_endo_phos"/>
    <property type="match status" value="1"/>
</dbReference>
<evidence type="ECO:0000313" key="3">
    <source>
        <dbReference type="EMBL" id="KAK9946130.1"/>
    </source>
</evidence>
<protein>
    <recommendedName>
        <fullName evidence="2">Endonuclease/exonuclease/phosphatase domain-containing protein</fullName>
    </recommendedName>
</protein>
<keyword evidence="4" id="KW-1185">Reference proteome</keyword>
<feature type="transmembrane region" description="Helical" evidence="1">
    <location>
        <begin position="606"/>
        <end position="626"/>
    </location>
</feature>
<evidence type="ECO:0000313" key="4">
    <source>
        <dbReference type="Proteomes" id="UP001457282"/>
    </source>
</evidence>
<organism evidence="3 4">
    <name type="scientific">Rubus argutus</name>
    <name type="common">Southern blackberry</name>
    <dbReference type="NCBI Taxonomy" id="59490"/>
    <lineage>
        <taxon>Eukaryota</taxon>
        <taxon>Viridiplantae</taxon>
        <taxon>Streptophyta</taxon>
        <taxon>Embryophyta</taxon>
        <taxon>Tracheophyta</taxon>
        <taxon>Spermatophyta</taxon>
        <taxon>Magnoliopsida</taxon>
        <taxon>eudicotyledons</taxon>
        <taxon>Gunneridae</taxon>
        <taxon>Pentapetalae</taxon>
        <taxon>rosids</taxon>
        <taxon>fabids</taxon>
        <taxon>Rosales</taxon>
        <taxon>Rosaceae</taxon>
        <taxon>Rosoideae</taxon>
        <taxon>Rosoideae incertae sedis</taxon>
        <taxon>Rubus</taxon>
    </lineage>
</organism>
<feature type="transmembrane region" description="Helical" evidence="1">
    <location>
        <begin position="553"/>
        <end position="574"/>
    </location>
</feature>
<reference evidence="3 4" key="1">
    <citation type="journal article" date="2023" name="G3 (Bethesda)">
        <title>A chromosome-length genome assembly and annotation of blackberry (Rubus argutus, cv. 'Hillquist').</title>
        <authorList>
            <person name="Bruna T."/>
            <person name="Aryal R."/>
            <person name="Dudchenko O."/>
            <person name="Sargent D.J."/>
            <person name="Mead D."/>
            <person name="Buti M."/>
            <person name="Cavallini A."/>
            <person name="Hytonen T."/>
            <person name="Andres J."/>
            <person name="Pham M."/>
            <person name="Weisz D."/>
            <person name="Mascagni F."/>
            <person name="Usai G."/>
            <person name="Natali L."/>
            <person name="Bassil N."/>
            <person name="Fernandez G.E."/>
            <person name="Lomsadze A."/>
            <person name="Armour M."/>
            <person name="Olukolu B."/>
            <person name="Poorten T."/>
            <person name="Britton C."/>
            <person name="Davik J."/>
            <person name="Ashrafi H."/>
            <person name="Aiden E.L."/>
            <person name="Borodovsky M."/>
            <person name="Worthington M."/>
        </authorList>
    </citation>
    <scope>NUCLEOTIDE SEQUENCE [LARGE SCALE GENOMIC DNA]</scope>
    <source>
        <strain evidence="3">PI 553951</strain>
    </source>
</reference>
<dbReference type="Proteomes" id="UP001457282">
    <property type="component" value="Unassembled WGS sequence"/>
</dbReference>
<dbReference type="PANTHER" id="PTHR33710:SF77">
    <property type="entry name" value="DNASE I-LIKE SUPERFAMILY PROTEIN"/>
    <property type="match status" value="1"/>
</dbReference>
<name>A0AAW1YAJ4_RUBAR</name>
<gene>
    <name evidence="3" type="ORF">M0R45_011607</name>
</gene>
<comment type="caution">
    <text evidence="3">The sequence shown here is derived from an EMBL/GenBank/DDBJ whole genome shotgun (WGS) entry which is preliminary data.</text>
</comment>
<keyword evidence="1" id="KW-1133">Transmembrane helix</keyword>
<sequence length="758" mass="86569">MLKHFQKIGFTDFKSVEANGFSSGVWAMWNNTRCQISVFDSTSRSITLKVSSNGCDWMLPCLYASTCKSSRQELWNYLAEIHSNHHLPWLALGDFNEIIVFADKNGGPYTGKFGGLRTWVHNDAMIDLGYQGTDFTWSNGRVKERLDRCFCNNDWRLCFPEANVIHLPRIRSDHCPALVKLQSHTSSSKTNPPFRFHAMWMQQADYNDCVSDPWKKPSTSFMHKTFNLASDLNQWNRDVFGNIFKQKRRILARIGGIQKCRCTNGNGFLRNLECDLIMQYEEVKDDETLLWKQKSREKWVHEGDRNTKFFYLTTMVRRRRNKIDCLYDEVGNWCVEHDDMKVIAKNFFQNLFAAVDRPDTRFHIPLYFPNVDCSLPLSLAVTPQEIKKALFAIGGLKAPGADGFPSLFYQNHWDLCGPDIIKLVSSVFKDGAIPRDLNHTLMNLVPKIQSPKYMHLLLARRKKASCSMHHYLSEKLDAAESLGKIVREIPEDEIKQLIFAGLPAEQYGNYIREIQGHSLLVIGTKLAKFEKEVLHAREEVFEARRRRGSDRKIHRGDIIVIMALVLTLIFGAAYNPSDFLFEPFQKHSDCHCEGSGPRKECSCTPLIFLIFESILAAGFTVAILMVARMTRDFRLYGWIWAALAFVALAFGLSILVVTPRMFRRTMAILDLVTVLSICSLMFSIRYWRSIWCFLKLLCKKFIGGVLKLISGIKIGCAMAMGGFKAACAKTSGGLKQVWSFIKARVVGAQEPPVVQVTV</sequence>
<evidence type="ECO:0000259" key="2">
    <source>
        <dbReference type="Pfam" id="PF03372"/>
    </source>
</evidence>
<feature type="transmembrane region" description="Helical" evidence="1">
    <location>
        <begin position="638"/>
        <end position="662"/>
    </location>
</feature>
<accession>A0AAW1YAJ4</accession>
<keyword evidence="1" id="KW-0472">Membrane</keyword>
<dbReference type="GO" id="GO:0003824">
    <property type="term" value="F:catalytic activity"/>
    <property type="evidence" value="ECO:0007669"/>
    <property type="project" value="InterPro"/>
</dbReference>
<dbReference type="EMBL" id="JBEDUW010000002">
    <property type="protein sequence ID" value="KAK9946130.1"/>
    <property type="molecule type" value="Genomic_DNA"/>
</dbReference>
<evidence type="ECO:0000256" key="1">
    <source>
        <dbReference type="SAM" id="Phobius"/>
    </source>
</evidence>
<dbReference type="InterPro" id="IPR005135">
    <property type="entry name" value="Endo/exonuclease/phosphatase"/>
</dbReference>